<keyword evidence="1" id="KW-0472">Membrane</keyword>
<evidence type="ECO:0000256" key="1">
    <source>
        <dbReference type="SAM" id="Phobius"/>
    </source>
</evidence>
<gene>
    <name evidence="2" type="ORF">SS50377_11800</name>
</gene>
<evidence type="ECO:0000313" key="2">
    <source>
        <dbReference type="EMBL" id="EST48071.1"/>
    </source>
</evidence>
<dbReference type="EMBL" id="KI546007">
    <property type="protein sequence ID" value="EST48071.1"/>
    <property type="molecule type" value="Genomic_DNA"/>
</dbReference>
<name>V6LWI4_9EUKA</name>
<dbReference type="VEuPathDB" id="GiardiaDB:SS50377_25016"/>
<protein>
    <submittedName>
        <fullName evidence="2">Uncharacterized protein</fullName>
    </submittedName>
</protein>
<organism evidence="2">
    <name type="scientific">Spironucleus salmonicida</name>
    <dbReference type="NCBI Taxonomy" id="348837"/>
    <lineage>
        <taxon>Eukaryota</taxon>
        <taxon>Metamonada</taxon>
        <taxon>Diplomonadida</taxon>
        <taxon>Hexamitidae</taxon>
        <taxon>Hexamitinae</taxon>
        <taxon>Spironucleus</taxon>
    </lineage>
</organism>
<dbReference type="AlphaFoldDB" id="V6LWI4"/>
<keyword evidence="1" id="KW-0812">Transmembrane</keyword>
<keyword evidence="1" id="KW-1133">Transmembrane helix</keyword>
<proteinExistence type="predicted"/>
<sequence length="581" mass="65315">MLLTLLDCSLRNNTLSGIGQTNDLQLIIYPEACDELDKLNVAISLQLGPSTTLAPQDVVFHKDELVFTKRVDPAIFATALSQTMGQFSVTMQSGEVLQSSFTKIQFTNQNLTNCWESVSLGYSADLGNIGFAIIVVPATCQFAKQVQATLMYQNISGVWNSITIKSGGNYDSEDYNHLATTQFERPCVGVFTEEEVQACNKFIEDFREFRTMPMKLVINYVVSDIQVSVQGGVQNYYTPRYQSCMEKLGITVFVTQQAAITSFLADEFKLCGFGLDDVILTMEINLVSGNFSYGQKKNFTVAETLYFPQASFYFDQDILEEMFAAKDPFIAHYFLSLFDHSSQLQQEASFSLNSTVSCFNYINFTVSSKQVCAKVKFNFLMTSCTFSATVPVEFKGMWVQEKVQPFLGTLLPVFTMRKNLEINYSLVQQDLCMSCGDAFSGGDCSAVLSKYAKFYVSNPDYVLIGMESLQGQRTDFKQFAVSFSTDIYLVVIVSLQVVIAVVFFISFGVSWCTLRSRRIRGCCEQVVTSLLVLCDGCQNRQRLEVGTVRNHHARSKNTSIQSKEGQMNYQYHQYNARQKLV</sequence>
<reference evidence="2" key="1">
    <citation type="journal article" date="2014" name="PLoS Genet.">
        <title>The Genome of Spironucleus salmonicida Highlights a Fish Pathogen Adapted to Fluctuating Environments.</title>
        <authorList>
            <person name="Xu F."/>
            <person name="Jerlstrom-Hultqvist J."/>
            <person name="Einarsson E."/>
            <person name="Astvaldsson A."/>
            <person name="Svard S.G."/>
            <person name="Andersson J.O."/>
        </authorList>
    </citation>
    <scope>NUCLEOTIDE SEQUENCE</scope>
</reference>
<accession>V6LWI4</accession>
<feature type="transmembrane region" description="Helical" evidence="1">
    <location>
        <begin position="487"/>
        <end position="511"/>
    </location>
</feature>